<feature type="binding site" evidence="12">
    <location>
        <position position="527"/>
    </location>
    <ligand>
        <name>substrate</name>
    </ligand>
</feature>
<evidence type="ECO:0000256" key="2">
    <source>
        <dbReference type="ARBA" id="ARBA00011738"/>
    </source>
</evidence>
<dbReference type="GO" id="GO:0006098">
    <property type="term" value="P:pentose-phosphate shunt"/>
    <property type="evidence" value="ECO:0007669"/>
    <property type="project" value="TreeGrafter"/>
</dbReference>
<keyword evidence="7 14" id="KW-0460">Magnesium</keyword>
<feature type="binding site" evidence="13">
    <location>
        <position position="444"/>
    </location>
    <ligand>
        <name>thiamine diphosphate</name>
        <dbReference type="ChEBI" id="CHEBI:58937"/>
    </ligand>
</feature>
<dbReference type="FunFam" id="3.40.50.970:FF:000004">
    <property type="entry name" value="Transketolase"/>
    <property type="match status" value="1"/>
</dbReference>
<dbReference type="GO" id="GO:0005829">
    <property type="term" value="C:cytosol"/>
    <property type="evidence" value="ECO:0007669"/>
    <property type="project" value="TreeGrafter"/>
</dbReference>
<feature type="domain" description="Transketolase-like pyrimidine-binding" evidence="17">
    <location>
        <begin position="361"/>
        <end position="532"/>
    </location>
</feature>
<dbReference type="PROSITE" id="PS00802">
    <property type="entry name" value="TRANSKETOLASE_2"/>
    <property type="match status" value="1"/>
</dbReference>
<evidence type="ECO:0000256" key="13">
    <source>
        <dbReference type="PIRSR" id="PIRSR605478-3"/>
    </source>
</evidence>
<feature type="site" description="Important for catalytic activity" evidence="15">
    <location>
        <position position="271"/>
    </location>
</feature>
<evidence type="ECO:0000256" key="15">
    <source>
        <dbReference type="PIRSR" id="PIRSR605478-5"/>
    </source>
</evidence>
<keyword evidence="19" id="KW-1185">Reference proteome</keyword>
<feature type="binding site" evidence="13">
    <location>
        <position position="80"/>
    </location>
    <ligand>
        <name>thiamine diphosphate</name>
        <dbReference type="ChEBI" id="CHEBI:58937"/>
    </ligand>
</feature>
<comment type="cofactor">
    <cofactor evidence="16">
        <name>Mg(2+)</name>
        <dbReference type="ChEBI" id="CHEBI:18420"/>
    </cofactor>
    <cofactor evidence="16">
        <name>Ca(2+)</name>
        <dbReference type="ChEBI" id="CHEBI:29108"/>
    </cofactor>
    <cofactor evidence="16">
        <name>Mn(2+)</name>
        <dbReference type="ChEBI" id="CHEBI:29035"/>
    </cofactor>
    <cofactor evidence="16">
        <name>Co(2+)</name>
        <dbReference type="ChEBI" id="CHEBI:48828"/>
    </cofactor>
    <text evidence="16">Binds 1 Mg(2+) ion per subunit. Can also utilize other divalent metal cations, such as Ca(2+), Mn(2+) and Co(2+).</text>
</comment>
<evidence type="ECO:0000256" key="8">
    <source>
        <dbReference type="ARBA" id="ARBA00023052"/>
    </source>
</evidence>
<evidence type="ECO:0000256" key="9">
    <source>
        <dbReference type="ARBA" id="ARBA00049473"/>
    </source>
</evidence>
<dbReference type="OrthoDB" id="8732661at2"/>
<dbReference type="PANTHER" id="PTHR43522">
    <property type="entry name" value="TRANSKETOLASE"/>
    <property type="match status" value="1"/>
</dbReference>
<dbReference type="SUPFAM" id="SSF52922">
    <property type="entry name" value="TK C-terminal domain-like"/>
    <property type="match status" value="1"/>
</dbReference>
<comment type="similarity">
    <text evidence="1 16">Belongs to the transketolase family.</text>
</comment>
<feature type="binding site" evidence="12">
    <location>
        <position position="480"/>
    </location>
    <ligand>
        <name>substrate</name>
    </ligand>
</feature>
<evidence type="ECO:0000256" key="1">
    <source>
        <dbReference type="ARBA" id="ARBA00007131"/>
    </source>
</evidence>
<evidence type="ECO:0000256" key="5">
    <source>
        <dbReference type="ARBA" id="ARBA00022723"/>
    </source>
</evidence>
<dbReference type="InterPro" id="IPR029061">
    <property type="entry name" value="THDP-binding"/>
</dbReference>
<feature type="binding site" evidence="13">
    <location>
        <position position="168"/>
    </location>
    <ligand>
        <name>thiamine diphosphate</name>
        <dbReference type="ChEBI" id="CHEBI:58937"/>
    </ligand>
</feature>
<evidence type="ECO:0000259" key="17">
    <source>
        <dbReference type="SMART" id="SM00861"/>
    </source>
</evidence>
<feature type="binding site" evidence="12">
    <location>
        <position position="468"/>
    </location>
    <ligand>
        <name>substrate</name>
    </ligand>
</feature>
<feature type="binding site" evidence="14">
    <location>
        <position position="197"/>
    </location>
    <ligand>
        <name>Mg(2+)</name>
        <dbReference type="ChEBI" id="CHEBI:18420"/>
    </ligand>
</feature>
<dbReference type="CDD" id="cd02012">
    <property type="entry name" value="TPP_TK"/>
    <property type="match status" value="1"/>
</dbReference>
<evidence type="ECO:0000256" key="6">
    <source>
        <dbReference type="ARBA" id="ARBA00022837"/>
    </source>
</evidence>
<dbReference type="CDD" id="cd07033">
    <property type="entry name" value="TPP_PYR_DXS_TK_like"/>
    <property type="match status" value="1"/>
</dbReference>
<keyword evidence="6 16" id="KW-0106">Calcium</keyword>
<feature type="active site" description="Proton donor" evidence="11">
    <location>
        <position position="418"/>
    </location>
</feature>
<evidence type="ECO:0000256" key="12">
    <source>
        <dbReference type="PIRSR" id="PIRSR605478-2"/>
    </source>
</evidence>
<dbReference type="Gene3D" id="3.40.50.970">
    <property type="match status" value="2"/>
</dbReference>
<dbReference type="Pfam" id="PF00456">
    <property type="entry name" value="Transketolase_N"/>
    <property type="match status" value="1"/>
</dbReference>
<dbReference type="SUPFAM" id="SSF52518">
    <property type="entry name" value="Thiamin diphosphate-binding fold (THDP-binding)"/>
    <property type="match status" value="2"/>
</dbReference>
<feature type="binding site" evidence="13">
    <location>
        <position position="271"/>
    </location>
    <ligand>
        <name>thiamine diphosphate</name>
        <dbReference type="ChEBI" id="CHEBI:58937"/>
    </ligand>
</feature>
<proteinExistence type="inferred from homology"/>
<dbReference type="InterPro" id="IPR005474">
    <property type="entry name" value="Transketolase_N"/>
</dbReference>
<dbReference type="InterPro" id="IPR049557">
    <property type="entry name" value="Transketolase_CS"/>
</dbReference>
<evidence type="ECO:0000256" key="4">
    <source>
        <dbReference type="ARBA" id="ARBA00022679"/>
    </source>
</evidence>
<dbReference type="AlphaFoldDB" id="A0A1X7D9R5"/>
<dbReference type="STRING" id="464029.SAMN02982989_5265"/>
<evidence type="ECO:0000313" key="19">
    <source>
        <dbReference type="Proteomes" id="UP000192903"/>
    </source>
</evidence>
<dbReference type="PANTHER" id="PTHR43522:SF2">
    <property type="entry name" value="TRANSKETOLASE 1-RELATED"/>
    <property type="match status" value="1"/>
</dbReference>
<evidence type="ECO:0000256" key="7">
    <source>
        <dbReference type="ARBA" id="ARBA00022842"/>
    </source>
</evidence>
<dbReference type="EMBL" id="FXAF01000002">
    <property type="protein sequence ID" value="SMF11445.1"/>
    <property type="molecule type" value="Genomic_DNA"/>
</dbReference>
<sequence length="680" mass="73019">MNTQLQPQDIIEFGTVTEHDMANAVRALAMDGVQKANSGHPGMPMGMADVATVLFSRFIKIDPSDPKWPDRDRFVLSAGHGSMLQYALHYLIGYEDMTIGELQRFRQLGARTAGHPEYGHALGIETTTGPLGQGIATAVGMALAERIANARYGDGLVDHHTYVIAGDGCLQEGISHEAIDLAGHLKLSRLIVLWDNNSISIDGPTSLSTSMNQLARFEAAGFDVQEIDGHDFDAIGRAISRARVSNKPSLISCRTVIGKGAPNLQGSEKTHGAPLGESEVAAARQELNWPYAPFQVPEPILERWSEVAARGAAQRRKWLNRVAAAPEGAAFIGAVEREIPASLLDALAEFRREHQAKATKVATRKASEMVLGVINAATDLTIGGSADLTHSNLTLTAGMSPIRPGSYAGRYIHYGIREHGMSAAMNGLALHGGFIPYGGTFLVFSDYARGAIRLSALMGQQVIYVMTHDSIGLGEDGPTHQPIEHLAMLRATPNLNVFRPCDIVETAECWELALKERDRPSLIVLSRQNLPMCRPRDSEENLSAHGAYVLRATSGPRTLSLLATGSEVEIACAAADTLLAEHGIAAAVVSMPSWELFERQSPEYRKTVLGTAPRIGIEAAARLGWDRYLGEDGVFIGMNGFGASAPAAALYEHFGITAKVAVEAALELVARGSGTDQTNR</sequence>
<feature type="binding site" evidence="12">
    <location>
        <position position="391"/>
    </location>
    <ligand>
        <name>substrate</name>
    </ligand>
</feature>
<feature type="site" description="Important for catalytic activity" evidence="15">
    <location>
        <position position="40"/>
    </location>
</feature>
<evidence type="ECO:0000256" key="16">
    <source>
        <dbReference type="RuleBase" id="RU004996"/>
    </source>
</evidence>
<evidence type="ECO:0000256" key="11">
    <source>
        <dbReference type="PIRSR" id="PIRSR605478-1"/>
    </source>
</evidence>
<dbReference type="RefSeq" id="WP_085420616.1">
    <property type="nucleotide sequence ID" value="NZ_FXAF01000002.1"/>
</dbReference>
<dbReference type="PROSITE" id="PS00801">
    <property type="entry name" value="TRANSKETOLASE_1"/>
    <property type="match status" value="1"/>
</dbReference>
<dbReference type="Pfam" id="PF02779">
    <property type="entry name" value="Transket_pyr"/>
    <property type="match status" value="1"/>
</dbReference>
<feature type="binding site" evidence="14">
    <location>
        <position position="199"/>
    </location>
    <ligand>
        <name>Mg(2+)</name>
        <dbReference type="ChEBI" id="CHEBI:18420"/>
    </ligand>
</feature>
<organism evidence="18 19">
    <name type="scientific">Xaviernesmea oryzae</name>
    <dbReference type="NCBI Taxonomy" id="464029"/>
    <lineage>
        <taxon>Bacteria</taxon>
        <taxon>Pseudomonadati</taxon>
        <taxon>Pseudomonadota</taxon>
        <taxon>Alphaproteobacteria</taxon>
        <taxon>Hyphomicrobiales</taxon>
        <taxon>Rhizobiaceae</taxon>
        <taxon>Rhizobium/Agrobacterium group</taxon>
        <taxon>Xaviernesmea</taxon>
    </lineage>
</organism>
<name>A0A1X7D9R5_9HYPH</name>
<protein>
    <recommendedName>
        <fullName evidence="3 10">Transketolase</fullName>
        <ecNumber evidence="3 10">2.2.1.1</ecNumber>
    </recommendedName>
</protein>
<feature type="binding site" evidence="12">
    <location>
        <position position="40"/>
    </location>
    <ligand>
        <name>substrate</name>
    </ligand>
</feature>
<feature type="binding site" evidence="12">
    <location>
        <position position="476"/>
    </location>
    <ligand>
        <name>substrate</name>
    </ligand>
</feature>
<dbReference type="SMART" id="SM00861">
    <property type="entry name" value="Transket_pyr"/>
    <property type="match status" value="1"/>
</dbReference>
<comment type="subunit">
    <text evidence="2 16">Homodimer.</text>
</comment>
<feature type="binding site" evidence="14">
    <location>
        <position position="167"/>
    </location>
    <ligand>
        <name>Mg(2+)</name>
        <dbReference type="ChEBI" id="CHEBI:18420"/>
    </ligand>
</feature>
<dbReference type="InterPro" id="IPR020826">
    <property type="entry name" value="Transketolase_BS"/>
</dbReference>
<dbReference type="InterPro" id="IPR005478">
    <property type="entry name" value="Transketolase_bac-like"/>
</dbReference>
<feature type="binding site" evidence="12">
    <location>
        <position position="271"/>
    </location>
    <ligand>
        <name>substrate</name>
    </ligand>
</feature>
<dbReference type="Gene3D" id="3.40.50.920">
    <property type="match status" value="1"/>
</dbReference>
<dbReference type="InterPro" id="IPR055152">
    <property type="entry name" value="Transketolase-like_C_2"/>
</dbReference>
<dbReference type="InterPro" id="IPR005475">
    <property type="entry name" value="Transketolase-like_Pyr-bd"/>
</dbReference>
<evidence type="ECO:0000256" key="3">
    <source>
        <dbReference type="ARBA" id="ARBA00013152"/>
    </source>
</evidence>
<dbReference type="NCBIfam" id="TIGR00232">
    <property type="entry name" value="tktlase_bact"/>
    <property type="match status" value="1"/>
</dbReference>
<comment type="cofactor">
    <cofactor evidence="13">
        <name>thiamine diphosphate</name>
        <dbReference type="ChEBI" id="CHEBI:58937"/>
    </cofactor>
    <text evidence="13">Binds 1 thiamine pyrophosphate per subunit. During the reaction, the substrate forms a covalent intermediate with the cofactor.</text>
</comment>
<dbReference type="FunFam" id="3.40.50.970:FF:000003">
    <property type="entry name" value="Transketolase"/>
    <property type="match status" value="1"/>
</dbReference>
<feature type="binding site" evidence="12">
    <location>
        <position position="364"/>
    </location>
    <ligand>
        <name>substrate</name>
    </ligand>
</feature>
<evidence type="ECO:0000256" key="14">
    <source>
        <dbReference type="PIRSR" id="PIRSR605478-4"/>
    </source>
</evidence>
<feature type="binding site" evidence="13">
    <location>
        <begin position="129"/>
        <end position="131"/>
    </location>
    <ligand>
        <name>thiamine diphosphate</name>
        <dbReference type="ChEBI" id="CHEBI:58937"/>
    </ligand>
</feature>
<dbReference type="Proteomes" id="UP000192903">
    <property type="component" value="Unassembled WGS sequence"/>
</dbReference>
<dbReference type="InterPro" id="IPR009014">
    <property type="entry name" value="Transketo_C/PFOR_II"/>
</dbReference>
<comment type="function">
    <text evidence="16">Catalyzes the transfer of a two-carbon ketol group from a ketose donor to an aldose acceptor, via a covalent intermediate with the cofactor thiamine pyrophosphate.</text>
</comment>
<dbReference type="Pfam" id="PF22613">
    <property type="entry name" value="Transketolase_C_1"/>
    <property type="match status" value="1"/>
</dbReference>
<comment type="cofactor">
    <cofactor evidence="14">
        <name>Mg(2+)</name>
        <dbReference type="ChEBI" id="CHEBI:18420"/>
    </cofactor>
    <text evidence="14">Binds 1 Mg(2+) ion per subunit. Can also utilize other divalent metal cations, such as Ca(2+), Mn(2+) and Co(2+).</text>
</comment>
<accession>A0A1X7D9R5</accession>
<evidence type="ECO:0000256" key="10">
    <source>
        <dbReference type="NCBIfam" id="TIGR00232"/>
    </source>
</evidence>
<dbReference type="InterPro" id="IPR033247">
    <property type="entry name" value="Transketolase_fam"/>
</dbReference>
<keyword evidence="4 16" id="KW-0808">Transferase</keyword>
<comment type="catalytic activity">
    <reaction evidence="9 16">
        <text>D-sedoheptulose 7-phosphate + D-glyceraldehyde 3-phosphate = aldehydo-D-ribose 5-phosphate + D-xylulose 5-phosphate</text>
        <dbReference type="Rhea" id="RHEA:10508"/>
        <dbReference type="ChEBI" id="CHEBI:57483"/>
        <dbReference type="ChEBI" id="CHEBI:57737"/>
        <dbReference type="ChEBI" id="CHEBI:58273"/>
        <dbReference type="ChEBI" id="CHEBI:59776"/>
        <dbReference type="EC" id="2.2.1.1"/>
    </reaction>
</comment>
<keyword evidence="8 13" id="KW-0786">Thiamine pyrophosphate</keyword>
<evidence type="ECO:0000313" key="18">
    <source>
        <dbReference type="EMBL" id="SMF11445.1"/>
    </source>
</evidence>
<keyword evidence="5 14" id="KW-0479">Metal-binding</keyword>
<reference evidence="19" key="1">
    <citation type="submission" date="2017-04" db="EMBL/GenBank/DDBJ databases">
        <authorList>
            <person name="Varghese N."/>
            <person name="Submissions S."/>
        </authorList>
    </citation>
    <scope>NUCLEOTIDE SEQUENCE [LARGE SCALE GENOMIC DNA]</scope>
    <source>
        <strain evidence="19">B4P</strain>
    </source>
</reference>
<gene>
    <name evidence="18" type="ORF">SAMN02982989_5265</name>
</gene>
<feature type="binding site" evidence="13">
    <location>
        <position position="197"/>
    </location>
    <ligand>
        <name>thiamine diphosphate</name>
        <dbReference type="ChEBI" id="CHEBI:58937"/>
    </ligand>
</feature>
<dbReference type="EC" id="2.2.1.1" evidence="3 10"/>
<dbReference type="GO" id="GO:0004802">
    <property type="term" value="F:transketolase activity"/>
    <property type="evidence" value="ECO:0007669"/>
    <property type="project" value="UniProtKB-UniRule"/>
</dbReference>
<dbReference type="GO" id="GO:0046872">
    <property type="term" value="F:metal ion binding"/>
    <property type="evidence" value="ECO:0007669"/>
    <property type="project" value="UniProtKB-KW"/>
</dbReference>